<evidence type="ECO:0000256" key="5">
    <source>
        <dbReference type="ARBA" id="ARBA00022977"/>
    </source>
</evidence>
<feature type="binding site" evidence="9">
    <location>
        <position position="109"/>
    </location>
    <ligand>
        <name>4-amino-2-methyl-5-(diphosphooxymethyl)pyrimidine</name>
        <dbReference type="ChEBI" id="CHEBI:57841"/>
    </ligand>
</feature>
<keyword evidence="4 9" id="KW-0460">Magnesium</keyword>
<evidence type="ECO:0000313" key="13">
    <source>
        <dbReference type="EMBL" id="MCU9595104.1"/>
    </source>
</evidence>
<dbReference type="InterPro" id="IPR034291">
    <property type="entry name" value="TMP_synthase"/>
</dbReference>
<feature type="binding site" evidence="9">
    <location>
        <position position="165"/>
    </location>
    <ligand>
        <name>2-[(2R,5Z)-2-carboxy-4-methylthiazol-5(2H)-ylidene]ethyl phosphate</name>
        <dbReference type="ChEBI" id="CHEBI:62899"/>
    </ligand>
</feature>
<evidence type="ECO:0000256" key="9">
    <source>
        <dbReference type="HAMAP-Rule" id="MF_00097"/>
    </source>
</evidence>
<name>A0ABT2WHD3_9BACI</name>
<keyword evidence="3 9" id="KW-0479">Metal-binding</keyword>
<comment type="function">
    <text evidence="9">Condenses 4-methyl-5-(beta-hydroxyethyl)thiazole monophosphate (THZ-P) and 2-methyl-4-amino-5-hydroxymethyl pyrimidine pyrophosphate (HMP-PP) to form thiamine monophosphate (TMP).</text>
</comment>
<dbReference type="InterPro" id="IPR036206">
    <property type="entry name" value="ThiamineP_synth_sf"/>
</dbReference>
<feature type="binding site" evidence="9">
    <location>
        <position position="138"/>
    </location>
    <ligand>
        <name>4-amino-2-methyl-5-(diphosphooxymethyl)pyrimidine</name>
        <dbReference type="ChEBI" id="CHEBI:57841"/>
    </ligand>
</feature>
<gene>
    <name evidence="9 13" type="primary">thiE</name>
    <name evidence="13" type="ORF">OEV82_11715</name>
</gene>
<dbReference type="Proteomes" id="UP001208656">
    <property type="component" value="Unassembled WGS sequence"/>
</dbReference>
<comment type="caution">
    <text evidence="13">The sequence shown here is derived from an EMBL/GenBank/DDBJ whole genome shotgun (WGS) entry which is preliminary data.</text>
</comment>
<dbReference type="InterPro" id="IPR022998">
    <property type="entry name" value="ThiamineP_synth_TenI"/>
</dbReference>
<feature type="binding site" evidence="9">
    <location>
        <position position="71"/>
    </location>
    <ligand>
        <name>Mg(2+)</name>
        <dbReference type="ChEBI" id="CHEBI:18420"/>
    </ligand>
</feature>
<feature type="binding site" evidence="9">
    <location>
        <position position="70"/>
    </location>
    <ligand>
        <name>4-amino-2-methyl-5-(diphosphooxymethyl)pyrimidine</name>
        <dbReference type="ChEBI" id="CHEBI:57841"/>
    </ligand>
</feature>
<dbReference type="Pfam" id="PF02581">
    <property type="entry name" value="TMP-TENI"/>
    <property type="match status" value="1"/>
</dbReference>
<evidence type="ECO:0000256" key="2">
    <source>
        <dbReference type="ARBA" id="ARBA00022679"/>
    </source>
</evidence>
<dbReference type="RefSeq" id="WP_263061978.1">
    <property type="nucleotide sequence ID" value="NZ_JAOUSE010000039.1"/>
</dbReference>
<keyword evidence="14" id="KW-1185">Reference proteome</keyword>
<evidence type="ECO:0000256" key="6">
    <source>
        <dbReference type="ARBA" id="ARBA00047334"/>
    </source>
</evidence>
<dbReference type="EC" id="2.5.1.3" evidence="9"/>
<comment type="catalytic activity">
    <reaction evidence="7 9 10">
        <text>2-(2-carboxy-4-methylthiazol-5-yl)ethyl phosphate + 4-amino-2-methyl-5-(diphosphooxymethyl)pyrimidine + 2 H(+) = thiamine phosphate + CO2 + diphosphate</text>
        <dbReference type="Rhea" id="RHEA:47848"/>
        <dbReference type="ChEBI" id="CHEBI:15378"/>
        <dbReference type="ChEBI" id="CHEBI:16526"/>
        <dbReference type="ChEBI" id="CHEBI:33019"/>
        <dbReference type="ChEBI" id="CHEBI:37575"/>
        <dbReference type="ChEBI" id="CHEBI:57841"/>
        <dbReference type="ChEBI" id="CHEBI:62890"/>
        <dbReference type="EC" id="2.5.1.3"/>
    </reaction>
</comment>
<comment type="pathway">
    <text evidence="1 9 11">Cofactor biosynthesis; thiamine diphosphate biosynthesis; thiamine phosphate from 4-amino-2-methyl-5-diphosphomethylpyrimidine and 4-methyl-5-(2-phosphoethyl)-thiazole: step 1/1.</text>
</comment>
<dbReference type="PANTHER" id="PTHR20857:SF23">
    <property type="entry name" value="THIAMINE BIOSYNTHETIC BIFUNCTIONAL ENZYME"/>
    <property type="match status" value="1"/>
</dbReference>
<evidence type="ECO:0000256" key="10">
    <source>
        <dbReference type="RuleBase" id="RU003826"/>
    </source>
</evidence>
<dbReference type="GO" id="GO:0004789">
    <property type="term" value="F:thiamine-phosphate diphosphorylase activity"/>
    <property type="evidence" value="ECO:0007669"/>
    <property type="project" value="UniProtKB-EC"/>
</dbReference>
<evidence type="ECO:0000256" key="3">
    <source>
        <dbReference type="ARBA" id="ARBA00022723"/>
    </source>
</evidence>
<comment type="cofactor">
    <cofactor evidence="9">
        <name>Mg(2+)</name>
        <dbReference type="ChEBI" id="CHEBI:18420"/>
    </cofactor>
    <text evidence="9">Binds 1 Mg(2+) ion per subunit.</text>
</comment>
<comment type="catalytic activity">
    <reaction evidence="6 9 10">
        <text>4-methyl-5-(2-phosphooxyethyl)-thiazole + 4-amino-2-methyl-5-(diphosphooxymethyl)pyrimidine + H(+) = thiamine phosphate + diphosphate</text>
        <dbReference type="Rhea" id="RHEA:22328"/>
        <dbReference type="ChEBI" id="CHEBI:15378"/>
        <dbReference type="ChEBI" id="CHEBI:33019"/>
        <dbReference type="ChEBI" id="CHEBI:37575"/>
        <dbReference type="ChEBI" id="CHEBI:57841"/>
        <dbReference type="ChEBI" id="CHEBI:58296"/>
        <dbReference type="EC" id="2.5.1.3"/>
    </reaction>
</comment>
<evidence type="ECO:0000256" key="4">
    <source>
        <dbReference type="ARBA" id="ARBA00022842"/>
    </source>
</evidence>
<dbReference type="PANTHER" id="PTHR20857">
    <property type="entry name" value="THIAMINE-PHOSPHATE PYROPHOSPHORYLASE"/>
    <property type="match status" value="1"/>
</dbReference>
<dbReference type="CDD" id="cd00564">
    <property type="entry name" value="TMP_TenI"/>
    <property type="match status" value="1"/>
</dbReference>
<dbReference type="NCBIfam" id="TIGR00693">
    <property type="entry name" value="thiE"/>
    <property type="match status" value="1"/>
</dbReference>
<evidence type="ECO:0000256" key="8">
    <source>
        <dbReference type="ARBA" id="ARBA00047883"/>
    </source>
</evidence>
<evidence type="ECO:0000256" key="7">
    <source>
        <dbReference type="ARBA" id="ARBA00047851"/>
    </source>
</evidence>
<feature type="binding site" evidence="9">
    <location>
        <begin position="135"/>
        <end position="137"/>
    </location>
    <ligand>
        <name>2-[(2R,5Z)-2-carboxy-4-methylthiazol-5(2H)-ylidene]ethyl phosphate</name>
        <dbReference type="ChEBI" id="CHEBI:62899"/>
    </ligand>
</feature>
<dbReference type="Gene3D" id="3.20.20.70">
    <property type="entry name" value="Aldolase class I"/>
    <property type="match status" value="1"/>
</dbReference>
<dbReference type="HAMAP" id="MF_00097">
    <property type="entry name" value="TMP_synthase"/>
    <property type="match status" value="1"/>
</dbReference>
<feature type="binding site" evidence="9">
    <location>
        <begin position="185"/>
        <end position="186"/>
    </location>
    <ligand>
        <name>2-[(2R,5Z)-2-carboxy-4-methylthiazol-5(2H)-ylidene]ethyl phosphate</name>
        <dbReference type="ChEBI" id="CHEBI:62899"/>
    </ligand>
</feature>
<feature type="domain" description="Thiamine phosphate synthase/TenI" evidence="12">
    <location>
        <begin position="7"/>
        <end position="188"/>
    </location>
</feature>
<proteinExistence type="inferred from homology"/>
<keyword evidence="5 9" id="KW-0784">Thiamine biosynthesis</keyword>
<feature type="binding site" evidence="9">
    <location>
        <position position="90"/>
    </location>
    <ligand>
        <name>Mg(2+)</name>
        <dbReference type="ChEBI" id="CHEBI:18420"/>
    </ligand>
</feature>
<sequence>MNMDYSLYLVTDESVPTDQLLRVVGEAVEGGVTLVQLREKRSEGKIFYEKALKLKQFLKENYAHIPLIINDRVDIALAVEADGVHIGQKDIPVTAVRKIVPESMIVGVSVSNVTEAKEAAKNGADYLGVGSVYPTTTKDNAEHLSEGMLEEIAKTVTIPVVAIGGLKVDNLEKVRCENVHGIAVVSGIIHAKNPKEAAGAYRKSWGA</sequence>
<dbReference type="EMBL" id="JAOUSE010000039">
    <property type="protein sequence ID" value="MCU9595104.1"/>
    <property type="molecule type" value="Genomic_DNA"/>
</dbReference>
<comment type="catalytic activity">
    <reaction evidence="8 9 10">
        <text>2-[(2R,5Z)-2-carboxy-4-methylthiazol-5(2H)-ylidene]ethyl phosphate + 4-amino-2-methyl-5-(diphosphooxymethyl)pyrimidine + 2 H(+) = thiamine phosphate + CO2 + diphosphate</text>
        <dbReference type="Rhea" id="RHEA:47844"/>
        <dbReference type="ChEBI" id="CHEBI:15378"/>
        <dbReference type="ChEBI" id="CHEBI:16526"/>
        <dbReference type="ChEBI" id="CHEBI:33019"/>
        <dbReference type="ChEBI" id="CHEBI:37575"/>
        <dbReference type="ChEBI" id="CHEBI:57841"/>
        <dbReference type="ChEBI" id="CHEBI:62899"/>
        <dbReference type="EC" id="2.5.1.3"/>
    </reaction>
</comment>
<comment type="similarity">
    <text evidence="9 10">Belongs to the thiamine-phosphate synthase family.</text>
</comment>
<dbReference type="SUPFAM" id="SSF51391">
    <property type="entry name" value="Thiamin phosphate synthase"/>
    <property type="match status" value="1"/>
</dbReference>
<feature type="binding site" evidence="9">
    <location>
        <begin position="36"/>
        <end position="40"/>
    </location>
    <ligand>
        <name>4-amino-2-methyl-5-(diphosphooxymethyl)pyrimidine</name>
        <dbReference type="ChEBI" id="CHEBI:57841"/>
    </ligand>
</feature>
<reference evidence="13 14" key="1">
    <citation type="submission" date="2022-10" db="EMBL/GenBank/DDBJ databases">
        <title>Description of Fervidibacillus gen. nov. in the family Fervidibacillaceae fam. nov. with two species, Fervidibacillus albus sp. nov., and Fervidibacillus halotolerans sp. nov., isolated from tidal flat sediments.</title>
        <authorList>
            <person name="Kwon K.K."/>
            <person name="Yang S.-H."/>
        </authorList>
    </citation>
    <scope>NUCLEOTIDE SEQUENCE [LARGE SCALE GENOMIC DNA]</scope>
    <source>
        <strain evidence="13 14">DSM 23332</strain>
    </source>
</reference>
<protein>
    <recommendedName>
        <fullName evidence="9">Thiamine-phosphate synthase</fullName>
        <shortName evidence="9">TP synthase</shortName>
        <shortName evidence="9">TPS</shortName>
        <ecNumber evidence="9">2.5.1.3</ecNumber>
    </recommendedName>
    <alternativeName>
        <fullName evidence="9">Thiamine-phosphate pyrophosphorylase</fullName>
        <shortName evidence="9">TMP pyrophosphorylase</shortName>
        <shortName evidence="9">TMP-PPase</shortName>
    </alternativeName>
</protein>
<evidence type="ECO:0000256" key="1">
    <source>
        <dbReference type="ARBA" id="ARBA00005165"/>
    </source>
</evidence>
<evidence type="ECO:0000313" key="14">
    <source>
        <dbReference type="Proteomes" id="UP001208656"/>
    </source>
</evidence>
<dbReference type="InterPro" id="IPR013785">
    <property type="entry name" value="Aldolase_TIM"/>
</dbReference>
<organism evidence="13 14">
    <name type="scientific">Pallidibacillus thermolactis</name>
    <dbReference type="NCBI Taxonomy" id="251051"/>
    <lineage>
        <taxon>Bacteria</taxon>
        <taxon>Bacillati</taxon>
        <taxon>Bacillota</taxon>
        <taxon>Bacilli</taxon>
        <taxon>Bacillales</taxon>
        <taxon>Bacillaceae</taxon>
        <taxon>Pallidibacillus</taxon>
    </lineage>
</organism>
<evidence type="ECO:0000259" key="12">
    <source>
        <dbReference type="Pfam" id="PF02581"/>
    </source>
</evidence>
<keyword evidence="2 9" id="KW-0808">Transferase</keyword>
<accession>A0ABT2WHD3</accession>
<evidence type="ECO:0000256" key="11">
    <source>
        <dbReference type="RuleBase" id="RU004253"/>
    </source>
</evidence>